<dbReference type="GO" id="GO:0016779">
    <property type="term" value="F:nucleotidyltransferase activity"/>
    <property type="evidence" value="ECO:0007669"/>
    <property type="project" value="UniProtKB-KW"/>
</dbReference>
<accession>A0A1G7QJ47</accession>
<evidence type="ECO:0000256" key="1">
    <source>
        <dbReference type="ARBA" id="ARBA00022649"/>
    </source>
</evidence>
<dbReference type="Pfam" id="PF14487">
    <property type="entry name" value="DarT"/>
    <property type="match status" value="1"/>
</dbReference>
<dbReference type="Proteomes" id="UP000198748">
    <property type="component" value="Unassembled WGS sequence"/>
</dbReference>
<dbReference type="PROSITE" id="PS52018">
    <property type="entry name" value="DART"/>
    <property type="match status" value="1"/>
</dbReference>
<keyword evidence="3" id="KW-0808">Transferase</keyword>
<keyword evidence="5 6" id="KW-0238">DNA-binding</keyword>
<name>A0A1G7QJ47_9BACT</name>
<proteinExistence type="inferred from homology"/>
<gene>
    <name evidence="8" type="ORF">SAMN04487996_11467</name>
</gene>
<reference evidence="9" key="1">
    <citation type="submission" date="2016-10" db="EMBL/GenBank/DDBJ databases">
        <authorList>
            <person name="Varghese N."/>
            <person name="Submissions S."/>
        </authorList>
    </citation>
    <scope>NUCLEOTIDE SEQUENCE [LARGE SCALE GENOMIC DNA]</scope>
    <source>
        <strain evidence="9">DSM 25329</strain>
    </source>
</reference>
<feature type="domain" description="DarT" evidence="7">
    <location>
        <begin position="1"/>
        <end position="136"/>
    </location>
</feature>
<dbReference type="AlphaFoldDB" id="A0A1G7QJ47"/>
<dbReference type="InterPro" id="IPR029494">
    <property type="entry name" value="DarT"/>
</dbReference>
<dbReference type="GO" id="GO:0016757">
    <property type="term" value="F:glycosyltransferase activity"/>
    <property type="evidence" value="ECO:0007669"/>
    <property type="project" value="UniProtKB-KW"/>
</dbReference>
<keyword evidence="2" id="KW-0328">Glycosyltransferase</keyword>
<comment type="caution">
    <text evidence="6">Lacks conserved residue(s) required for the propagation of feature annotation.</text>
</comment>
<organism evidence="8 9">
    <name type="scientific">Dyadobacter soli</name>
    <dbReference type="NCBI Taxonomy" id="659014"/>
    <lineage>
        <taxon>Bacteria</taxon>
        <taxon>Pseudomonadati</taxon>
        <taxon>Bacteroidota</taxon>
        <taxon>Cytophagia</taxon>
        <taxon>Cytophagales</taxon>
        <taxon>Spirosomataceae</taxon>
        <taxon>Dyadobacter</taxon>
    </lineage>
</organism>
<sequence length="136" mass="16065">MLFNIKTGYRGIRQRSQSEIIYIVCEANSIVDACDKWCFIDGHAKNHITEFFNQLVDLDHVNWDVVRARYWHNDDDNYDKMRQKQAEFLVKDHVPAKCINAIVVFDSETENIVNLVLQRNGMNISVYVNPNNNFYY</sequence>
<comment type="similarity">
    <text evidence="6">Belongs to the DarT ADP-ribosyltransferase family.</text>
</comment>
<evidence type="ECO:0000256" key="5">
    <source>
        <dbReference type="ARBA" id="ARBA00023125"/>
    </source>
</evidence>
<evidence type="ECO:0000256" key="6">
    <source>
        <dbReference type="PROSITE-ProRule" id="PRU01362"/>
    </source>
</evidence>
<dbReference type="STRING" id="659014.SAMN04487996_11467"/>
<keyword evidence="9" id="KW-1185">Reference proteome</keyword>
<dbReference type="GO" id="GO:0003677">
    <property type="term" value="F:DNA binding"/>
    <property type="evidence" value="ECO:0007669"/>
    <property type="project" value="UniProtKB-UniRule"/>
</dbReference>
<evidence type="ECO:0000256" key="4">
    <source>
        <dbReference type="ARBA" id="ARBA00022695"/>
    </source>
</evidence>
<keyword evidence="1 6" id="KW-1277">Toxin-antitoxin system</keyword>
<evidence type="ECO:0000256" key="3">
    <source>
        <dbReference type="ARBA" id="ARBA00022679"/>
    </source>
</evidence>
<evidence type="ECO:0000259" key="7">
    <source>
        <dbReference type="PROSITE" id="PS52018"/>
    </source>
</evidence>
<keyword evidence="4" id="KW-0548">Nucleotidyltransferase</keyword>
<dbReference type="EMBL" id="FNAN01000014">
    <property type="protein sequence ID" value="SDF98543.1"/>
    <property type="molecule type" value="Genomic_DNA"/>
</dbReference>
<protein>
    <recommendedName>
        <fullName evidence="7">DarT domain-containing protein</fullName>
    </recommendedName>
</protein>
<evidence type="ECO:0000256" key="2">
    <source>
        <dbReference type="ARBA" id="ARBA00022676"/>
    </source>
</evidence>
<evidence type="ECO:0000313" key="8">
    <source>
        <dbReference type="EMBL" id="SDF98543.1"/>
    </source>
</evidence>
<evidence type="ECO:0000313" key="9">
    <source>
        <dbReference type="Proteomes" id="UP000198748"/>
    </source>
</evidence>